<accession>A0ABT4XR81</accession>
<feature type="region of interest" description="Disordered" evidence="1">
    <location>
        <begin position="1"/>
        <end position="21"/>
    </location>
</feature>
<feature type="domain" description="Co-chaperone DjlA N-terminal" evidence="2">
    <location>
        <begin position="32"/>
        <end position="148"/>
    </location>
</feature>
<reference evidence="3 4" key="1">
    <citation type="submission" date="2023-01" db="EMBL/GenBank/DDBJ databases">
        <title>Thalassococcus onchidii sp. nov., isolated from a marine invertebrate from the South China Sea.</title>
        <authorList>
            <person name="Xu S."/>
            <person name="Liu Z."/>
            <person name="Xu Y."/>
        </authorList>
    </citation>
    <scope>NUCLEOTIDE SEQUENCE [LARGE SCALE GENOMIC DNA]</scope>
    <source>
        <strain evidence="3 4">KCTC 32084</strain>
    </source>
</reference>
<proteinExistence type="predicted"/>
<protein>
    <submittedName>
        <fullName evidence="3">TerB family tellurite resistance protein</fullName>
    </submittedName>
</protein>
<dbReference type="InterPro" id="IPR007791">
    <property type="entry name" value="DjlA_N"/>
</dbReference>
<evidence type="ECO:0000313" key="3">
    <source>
        <dbReference type="EMBL" id="MDA7424462.1"/>
    </source>
</evidence>
<dbReference type="Gene3D" id="1.10.3680.10">
    <property type="entry name" value="TerB-like"/>
    <property type="match status" value="1"/>
</dbReference>
<dbReference type="Proteomes" id="UP001210720">
    <property type="component" value="Unassembled WGS sequence"/>
</dbReference>
<keyword evidence="4" id="KW-1185">Reference proteome</keyword>
<comment type="caution">
    <text evidence="3">The sequence shown here is derived from an EMBL/GenBank/DDBJ whole genome shotgun (WGS) entry which is preliminary data.</text>
</comment>
<dbReference type="RefSeq" id="WP_271431816.1">
    <property type="nucleotide sequence ID" value="NZ_JAQIOY010000002.1"/>
</dbReference>
<gene>
    <name evidence="3" type="ORF">PFY00_06985</name>
</gene>
<name>A0ABT4XR81_9RHOB</name>
<evidence type="ECO:0000259" key="2">
    <source>
        <dbReference type="Pfam" id="PF05099"/>
    </source>
</evidence>
<evidence type="ECO:0000313" key="4">
    <source>
        <dbReference type="Proteomes" id="UP001210720"/>
    </source>
</evidence>
<sequence length="159" mass="16918">MGLFSKLRSGQSNAPAAPAQPDANAHNIQIARAVLAAPILTCYADGEVAWEETQTLVERSLLVPEVQAIGFDAALELVKQVTLDLHQRGGATVLAEAVSVLPMVLREMSLAISMQVAASDGHIDENEVNTLSGIAQRMGISVEKFRELTQLMVKGRSAA</sequence>
<organism evidence="3 4">
    <name type="scientific">Thalassococcus lentus</name>
    <dbReference type="NCBI Taxonomy" id="1210524"/>
    <lineage>
        <taxon>Bacteria</taxon>
        <taxon>Pseudomonadati</taxon>
        <taxon>Pseudomonadota</taxon>
        <taxon>Alphaproteobacteria</taxon>
        <taxon>Rhodobacterales</taxon>
        <taxon>Roseobacteraceae</taxon>
        <taxon>Thalassococcus</taxon>
    </lineage>
</organism>
<dbReference type="EMBL" id="JAQIOY010000002">
    <property type="protein sequence ID" value="MDA7424462.1"/>
    <property type="molecule type" value="Genomic_DNA"/>
</dbReference>
<dbReference type="Pfam" id="PF05099">
    <property type="entry name" value="TerB"/>
    <property type="match status" value="1"/>
</dbReference>
<evidence type="ECO:0000256" key="1">
    <source>
        <dbReference type="SAM" id="MobiDB-lite"/>
    </source>
</evidence>
<dbReference type="InterPro" id="IPR029024">
    <property type="entry name" value="TerB-like"/>
</dbReference>
<dbReference type="SUPFAM" id="SSF158682">
    <property type="entry name" value="TerB-like"/>
    <property type="match status" value="1"/>
</dbReference>